<dbReference type="EMBL" id="CP011158">
    <property type="protein sequence ID" value="ANB91035.1"/>
    <property type="molecule type" value="Genomic_DNA"/>
</dbReference>
<dbReference type="Proteomes" id="UP000076765">
    <property type="component" value="Chromosome"/>
</dbReference>
<dbReference type="RefSeq" id="WP_063513613.1">
    <property type="nucleotide sequence ID" value="NZ_CP011158.1"/>
</dbReference>
<gene>
    <name evidence="1" type="ORF">MOVS_02455</name>
    <name evidence="2" type="ORF">NCTC11227_00515</name>
</gene>
<evidence type="ECO:0000313" key="1">
    <source>
        <dbReference type="EMBL" id="ANB91035.1"/>
    </source>
</evidence>
<dbReference type="EMBL" id="UGPW01000001">
    <property type="protein sequence ID" value="STY86528.1"/>
    <property type="molecule type" value="Genomic_DNA"/>
</dbReference>
<evidence type="ECO:0000313" key="4">
    <source>
        <dbReference type="Proteomes" id="UP000255102"/>
    </source>
</evidence>
<sequence>MNNEENEYFNFIVIGSDENFVIENNEISLWISRFLEHTIDEIKELFNGNYKEIINRLAYIPMKAMTQKYILLKLTNLM</sequence>
<dbReference type="AlphaFoldDB" id="A0A378PJC2"/>
<reference evidence="1 3" key="1">
    <citation type="submission" date="2015-04" db="EMBL/GenBank/DDBJ databases">
        <authorList>
            <person name="Calcutt M.J."/>
            <person name="Foecking M.F."/>
        </authorList>
    </citation>
    <scope>NUCLEOTIDE SEQUENCE [LARGE SCALE GENOMIC DNA]</scope>
    <source>
        <strain evidence="1 3">199/55</strain>
    </source>
</reference>
<evidence type="ECO:0000313" key="3">
    <source>
        <dbReference type="Proteomes" id="UP000076765"/>
    </source>
</evidence>
<accession>A0A378PJC2</accession>
<protein>
    <submittedName>
        <fullName evidence="2">Uncharacterized protein</fullName>
    </submittedName>
</protein>
<reference evidence="2 4" key="2">
    <citation type="submission" date="2018-06" db="EMBL/GenBank/DDBJ databases">
        <authorList>
            <consortium name="Pathogen Informatics"/>
            <person name="Doyle S."/>
        </authorList>
    </citation>
    <scope>NUCLEOTIDE SEQUENCE [LARGE SCALE GENOMIC DNA]</scope>
    <source>
        <strain evidence="2 4">NCTC11227</strain>
    </source>
</reference>
<evidence type="ECO:0000313" key="2">
    <source>
        <dbReference type="EMBL" id="STY86528.1"/>
    </source>
</evidence>
<dbReference type="Proteomes" id="UP000255102">
    <property type="component" value="Unassembled WGS sequence"/>
</dbReference>
<name>A0A378PJC2_9GAMM</name>
<dbReference type="KEGG" id="moi:MOVS_02455"/>
<keyword evidence="3" id="KW-1185">Reference proteome</keyword>
<organism evidence="2 4">
    <name type="scientific">Moraxella ovis</name>
    <dbReference type="NCBI Taxonomy" id="29433"/>
    <lineage>
        <taxon>Bacteria</taxon>
        <taxon>Pseudomonadati</taxon>
        <taxon>Pseudomonadota</taxon>
        <taxon>Gammaproteobacteria</taxon>
        <taxon>Moraxellales</taxon>
        <taxon>Moraxellaceae</taxon>
        <taxon>Moraxella</taxon>
    </lineage>
</organism>
<proteinExistence type="predicted"/>